<comment type="caution">
    <text evidence="2">The sequence shown here is derived from an EMBL/GenBank/DDBJ whole genome shotgun (WGS) entry which is preliminary data.</text>
</comment>
<proteinExistence type="predicted"/>
<dbReference type="EMBL" id="JAJGAK010000001">
    <property type="protein sequence ID" value="MCC8363090.1"/>
    <property type="molecule type" value="Genomic_DNA"/>
</dbReference>
<keyword evidence="3" id="KW-1185">Reference proteome</keyword>
<sequence length="82" mass="9012">MRTETARLYKDLLSLQGHPIDSGIEDELTGATPESERRASGRLDRGTTWFESFLLLGGHDPIDPHQANDAIVSPERIGVGHC</sequence>
<name>A0ABS8JHU7_9GAMM</name>
<evidence type="ECO:0000313" key="2">
    <source>
        <dbReference type="EMBL" id="MCC8363090.1"/>
    </source>
</evidence>
<dbReference type="RefSeq" id="WP_230526642.1">
    <property type="nucleotide sequence ID" value="NZ_JAJGAK010000001.1"/>
</dbReference>
<accession>A0ABS8JHU7</accession>
<evidence type="ECO:0000313" key="3">
    <source>
        <dbReference type="Proteomes" id="UP001165293"/>
    </source>
</evidence>
<reference evidence="2" key="1">
    <citation type="submission" date="2021-10" db="EMBL/GenBank/DDBJ databases">
        <authorList>
            <person name="Lyu M."/>
            <person name="Wang X."/>
            <person name="Meng X."/>
            <person name="Xu K."/>
        </authorList>
    </citation>
    <scope>NUCLEOTIDE SEQUENCE</scope>
    <source>
        <strain evidence="2">A6</strain>
    </source>
</reference>
<protein>
    <submittedName>
        <fullName evidence="2">Uncharacterized protein</fullName>
    </submittedName>
</protein>
<gene>
    <name evidence="2" type="ORF">LK996_08380</name>
</gene>
<evidence type="ECO:0000256" key="1">
    <source>
        <dbReference type="SAM" id="MobiDB-lite"/>
    </source>
</evidence>
<dbReference type="Proteomes" id="UP001165293">
    <property type="component" value="Unassembled WGS sequence"/>
</dbReference>
<organism evidence="2 3">
    <name type="scientific">Noviluteimonas lactosilytica</name>
    <dbReference type="NCBI Taxonomy" id="2888523"/>
    <lineage>
        <taxon>Bacteria</taxon>
        <taxon>Pseudomonadati</taxon>
        <taxon>Pseudomonadota</taxon>
        <taxon>Gammaproteobacteria</taxon>
        <taxon>Lysobacterales</taxon>
        <taxon>Lysobacteraceae</taxon>
        <taxon>Noviluteimonas</taxon>
    </lineage>
</organism>
<feature type="region of interest" description="Disordered" evidence="1">
    <location>
        <begin position="20"/>
        <end position="42"/>
    </location>
</feature>